<keyword evidence="2" id="KW-1185">Reference proteome</keyword>
<dbReference type="Proteomes" id="UP000650833">
    <property type="component" value="Unassembled WGS sequence"/>
</dbReference>
<evidence type="ECO:0000313" key="2">
    <source>
        <dbReference type="Proteomes" id="UP000650833"/>
    </source>
</evidence>
<sequence length="76" mass="8741">MGLEAFTMKIENAKWRSHQLGLEPDVVMAVLETNITRSRKIYNVYFDEQKALFLYLSTGQHQSPDLNPVENNEKAA</sequence>
<proteinExistence type="predicted"/>
<organism evidence="1 2">
    <name type="scientific">Mucor plumbeus</name>
    <dbReference type="NCBI Taxonomy" id="97098"/>
    <lineage>
        <taxon>Eukaryota</taxon>
        <taxon>Fungi</taxon>
        <taxon>Fungi incertae sedis</taxon>
        <taxon>Mucoromycota</taxon>
        <taxon>Mucoromycotina</taxon>
        <taxon>Mucoromycetes</taxon>
        <taxon>Mucorales</taxon>
        <taxon>Mucorineae</taxon>
        <taxon>Mucoraceae</taxon>
        <taxon>Mucor</taxon>
    </lineage>
</organism>
<reference evidence="1" key="1">
    <citation type="submission" date="2020-12" db="EMBL/GenBank/DDBJ databases">
        <title>Metabolic potential, ecology and presence of endohyphal bacteria is reflected in genomic diversity of Mucoromycotina.</title>
        <authorList>
            <person name="Muszewska A."/>
            <person name="Okrasinska A."/>
            <person name="Steczkiewicz K."/>
            <person name="Drgas O."/>
            <person name="Orlowska M."/>
            <person name="Perlinska-Lenart U."/>
            <person name="Aleksandrzak-Piekarczyk T."/>
            <person name="Szatraj K."/>
            <person name="Zielenkiewicz U."/>
            <person name="Pilsyk S."/>
            <person name="Malc E."/>
            <person name="Mieczkowski P."/>
            <person name="Kruszewska J.S."/>
            <person name="Biernat P."/>
            <person name="Pawlowska J."/>
        </authorList>
    </citation>
    <scope>NUCLEOTIDE SEQUENCE</scope>
    <source>
        <strain evidence="1">CBS 226.32</strain>
    </source>
</reference>
<dbReference type="AlphaFoldDB" id="A0A8H7QIH2"/>
<name>A0A8H7QIH2_9FUNG</name>
<dbReference type="EMBL" id="JAEPRC010000740">
    <property type="protein sequence ID" value="KAG2192330.1"/>
    <property type="molecule type" value="Genomic_DNA"/>
</dbReference>
<evidence type="ECO:0000313" key="1">
    <source>
        <dbReference type="EMBL" id="KAG2192330.1"/>
    </source>
</evidence>
<protein>
    <submittedName>
        <fullName evidence="1">Uncharacterized protein</fullName>
    </submittedName>
</protein>
<comment type="caution">
    <text evidence="1">The sequence shown here is derived from an EMBL/GenBank/DDBJ whole genome shotgun (WGS) entry which is preliminary data.</text>
</comment>
<accession>A0A8H7QIH2</accession>
<gene>
    <name evidence="1" type="ORF">INT46_008856</name>
</gene>